<dbReference type="GO" id="GO:0030430">
    <property type="term" value="C:host cell cytoplasm"/>
    <property type="evidence" value="ECO:0007669"/>
    <property type="project" value="InterPro"/>
</dbReference>
<keyword evidence="2" id="KW-1185">Reference proteome</keyword>
<dbReference type="AlphaFoldDB" id="A0A2M8RY52"/>
<comment type="caution">
    <text evidence="1">The sequence shown here is derived from an EMBL/GenBank/DDBJ whole genome shotgun (WGS) entry which is preliminary data.</text>
</comment>
<dbReference type="GO" id="GO:0051536">
    <property type="term" value="F:iron-sulfur cluster binding"/>
    <property type="evidence" value="ECO:0007669"/>
    <property type="project" value="InterPro"/>
</dbReference>
<organism evidence="1 2">
    <name type="scientific">Caviibacterium pharyngocola</name>
    <dbReference type="NCBI Taxonomy" id="28159"/>
    <lineage>
        <taxon>Bacteria</taxon>
        <taxon>Pseudomonadati</taxon>
        <taxon>Pseudomonadota</taxon>
        <taxon>Gammaproteobacteria</taxon>
        <taxon>Pasteurellales</taxon>
        <taxon>Pasteurellaceae</taxon>
        <taxon>Caviibacterium</taxon>
    </lineage>
</organism>
<dbReference type="InterPro" id="IPR006487">
    <property type="entry name" value="Phage_lambda_L"/>
</dbReference>
<reference evidence="1 2" key="1">
    <citation type="submission" date="2017-11" db="EMBL/GenBank/DDBJ databases">
        <title>Reclassification of Bisgaard taxon 5 as Caviibacterium pharyngocola gen. nov., sp. nov.</title>
        <authorList>
            <person name="Christensen H."/>
        </authorList>
    </citation>
    <scope>NUCLEOTIDE SEQUENCE [LARGE SCALE GENOMIC DNA]</scope>
    <source>
        <strain evidence="1 2">7_3</strain>
    </source>
</reference>
<dbReference type="EMBL" id="PHGZ01000004">
    <property type="protein sequence ID" value="PJG83821.1"/>
    <property type="molecule type" value="Genomic_DNA"/>
</dbReference>
<dbReference type="RefSeq" id="WP_100295786.1">
    <property type="nucleotide sequence ID" value="NZ_PHGZ01000004.1"/>
</dbReference>
<dbReference type="NCBIfam" id="TIGR01600">
    <property type="entry name" value="phage_tail_L"/>
    <property type="match status" value="1"/>
</dbReference>
<dbReference type="GO" id="GO:0046718">
    <property type="term" value="P:symbiont entry into host cell"/>
    <property type="evidence" value="ECO:0007669"/>
    <property type="project" value="InterPro"/>
</dbReference>
<dbReference type="Proteomes" id="UP000230282">
    <property type="component" value="Unassembled WGS sequence"/>
</dbReference>
<sequence>MPQQIPPQMKLELSKLEQNAMIELFEVDLRNLKDKDGMNGELFRFYAGTNEMMQPIVWQGHTYEAFGVKASGFSMSGQGPSNRPELTLANINGFITGLVQRFDQCLGGIVRRRQVYMQYLDAVNFADGNRQADPSQEVLSYFVIEQLSTLKRDVAVFTLALPTETDNALISARTITVQCGWLYRSAECGYTGPPVADEKDQSTRDKNKDKCSCLPSGCRLRNNLRNYGGFVSVDKLG</sequence>
<dbReference type="OrthoDB" id="5673400at2"/>
<gene>
    <name evidence="1" type="ORF">CVP04_01655</name>
</gene>
<evidence type="ECO:0000313" key="2">
    <source>
        <dbReference type="Proteomes" id="UP000230282"/>
    </source>
</evidence>
<name>A0A2M8RY52_9PAST</name>
<protein>
    <submittedName>
        <fullName evidence="1">Phage minor tail protein L</fullName>
    </submittedName>
</protein>
<evidence type="ECO:0000313" key="1">
    <source>
        <dbReference type="EMBL" id="PJG83821.1"/>
    </source>
</evidence>
<dbReference type="Pfam" id="PF05100">
    <property type="entry name" value="Phage_tail_L"/>
    <property type="match status" value="1"/>
</dbReference>
<proteinExistence type="predicted"/>
<accession>A0A2M8RY52</accession>